<dbReference type="Pfam" id="PF18175">
    <property type="entry name" value="HU-CCDC81_bac_2"/>
    <property type="match status" value="1"/>
</dbReference>
<dbReference type="STRING" id="288992.SAMN04488522_104931"/>
<evidence type="ECO:0000256" key="1">
    <source>
        <dbReference type="SAM" id="MobiDB-lite"/>
    </source>
</evidence>
<evidence type="ECO:0000259" key="3">
    <source>
        <dbReference type="PROSITE" id="PS51724"/>
    </source>
</evidence>
<evidence type="ECO:0000313" key="4">
    <source>
        <dbReference type="EMBL" id="SHG22307.1"/>
    </source>
</evidence>
<evidence type="ECO:0000313" key="5">
    <source>
        <dbReference type="Proteomes" id="UP000184287"/>
    </source>
</evidence>
<dbReference type="AlphaFoldDB" id="A0A1M5I2C2"/>
<dbReference type="InterPro" id="IPR007730">
    <property type="entry name" value="SPOR-like_dom"/>
</dbReference>
<organism evidence="4 5">
    <name type="scientific">Pedobacter caeni</name>
    <dbReference type="NCBI Taxonomy" id="288992"/>
    <lineage>
        <taxon>Bacteria</taxon>
        <taxon>Pseudomonadati</taxon>
        <taxon>Bacteroidota</taxon>
        <taxon>Sphingobacteriia</taxon>
        <taxon>Sphingobacteriales</taxon>
        <taxon>Sphingobacteriaceae</taxon>
        <taxon>Pedobacter</taxon>
    </lineage>
</organism>
<dbReference type="GO" id="GO:0042834">
    <property type="term" value="F:peptidoglycan binding"/>
    <property type="evidence" value="ECO:0007669"/>
    <property type="project" value="InterPro"/>
</dbReference>
<dbReference type="EMBL" id="FQUQ01000004">
    <property type="protein sequence ID" value="SHG22307.1"/>
    <property type="molecule type" value="Genomic_DNA"/>
</dbReference>
<accession>A0A1M5I2C2</accession>
<keyword evidence="5" id="KW-1185">Reference proteome</keyword>
<feature type="compositionally biased region" description="Low complexity" evidence="1">
    <location>
        <begin position="480"/>
        <end position="489"/>
    </location>
</feature>
<feature type="transmembrane region" description="Helical" evidence="2">
    <location>
        <begin position="395"/>
        <end position="416"/>
    </location>
</feature>
<sequence length="598" mass="66061">MDMLAYLTELIKTRREVGIPGLGTIYKKKSPGRYDAETHSFLPPSYILDFSSEVREQSALIDHICKKRNISPDAATYYVDEFSDDIKKQLEQHEEASLYPLGTLYGSPDAFNFKPVNDQNFGFDFYGLPPVKEEANLVTEPVETPPYSTDPVIENQEIEQEESIDDSSEHQVSEEQLELENSNADLREVENETAAEAKQPIVEEAGEEDVVPEIEEVAAVPEEEQPLVTEVQQEEETPAATELPTAAEVPAVTETPAVSETNAEEPVIPHGEEWSEEEESAEKQETEKYQIEEATIEEIYEVEEENQPLPVADEQPVYEEIAEVEFPKKPIEEPVIETVVPTTINDIYAQSNRPPLYEPRPIPVQPEQPVESEQVTEPRFYNSDGEYTEPAKTPVYLKILIALLLILIGLAAAYFIRPDLFDPLLKRGENQAATPVENSVSGQAAALTADSLAKADSAKRNIEKTLPIKDSTKKDSSTGAKPVAAKPVAEKPVATKAETAVVPPATKALPTPPPVAETGTTYEVIGSSVTSQKEADRFIANMKSLGITAKAIPPAPGRKIIKLSIGSFKDYNSAHSERPKLEKKLGIKDTYIHTNKPL</sequence>
<protein>
    <submittedName>
        <fullName evidence="4">Sporulation related domain-containing protein</fullName>
    </submittedName>
</protein>
<feature type="compositionally biased region" description="Low complexity" evidence="1">
    <location>
        <begin position="238"/>
        <end position="251"/>
    </location>
</feature>
<proteinExistence type="predicted"/>
<dbReference type="SUPFAM" id="SSF110997">
    <property type="entry name" value="Sporulation related repeat"/>
    <property type="match status" value="1"/>
</dbReference>
<keyword evidence="2" id="KW-1133">Transmembrane helix</keyword>
<dbReference type="PROSITE" id="PS51724">
    <property type="entry name" value="SPOR"/>
    <property type="match status" value="1"/>
</dbReference>
<name>A0A1M5I2C2_9SPHI</name>
<feature type="region of interest" description="Disordered" evidence="1">
    <location>
        <begin position="159"/>
        <end position="288"/>
    </location>
</feature>
<dbReference type="InterPro" id="IPR036680">
    <property type="entry name" value="SPOR-like_sf"/>
</dbReference>
<dbReference type="Proteomes" id="UP000184287">
    <property type="component" value="Unassembled WGS sequence"/>
</dbReference>
<keyword evidence="2" id="KW-0472">Membrane</keyword>
<feature type="compositionally biased region" description="Basic and acidic residues" evidence="1">
    <location>
        <begin position="463"/>
        <end position="476"/>
    </location>
</feature>
<feature type="domain" description="SPOR" evidence="3">
    <location>
        <begin position="516"/>
        <end position="594"/>
    </location>
</feature>
<keyword evidence="2" id="KW-0812">Transmembrane</keyword>
<dbReference type="InterPro" id="IPR041268">
    <property type="entry name" value="HU-CCDC81_bac_2"/>
</dbReference>
<feature type="region of interest" description="Disordered" evidence="1">
    <location>
        <begin position="463"/>
        <end position="489"/>
    </location>
</feature>
<feature type="compositionally biased region" description="Acidic residues" evidence="1">
    <location>
        <begin position="204"/>
        <end position="225"/>
    </location>
</feature>
<gene>
    <name evidence="4" type="ORF">SAMN04488522_104931</name>
</gene>
<reference evidence="5" key="1">
    <citation type="submission" date="2016-11" db="EMBL/GenBank/DDBJ databases">
        <authorList>
            <person name="Varghese N."/>
            <person name="Submissions S."/>
        </authorList>
    </citation>
    <scope>NUCLEOTIDE SEQUENCE [LARGE SCALE GENOMIC DNA]</scope>
    <source>
        <strain evidence="5">DSM 16990</strain>
    </source>
</reference>
<evidence type="ECO:0000256" key="2">
    <source>
        <dbReference type="SAM" id="Phobius"/>
    </source>
</evidence>